<sequence length="449" mass="49657">MAKRILLVTLIIFVIMGCSKKELPKPGTSVPDTKHADQDNSNAQKAEEEAPMNPNPTSVTHKETENNAKEMNAKMGDYVLIYLGYKYGKSPINRLCGEDLKNAGAMPSGVSLDSGTGIMTSFCKNKVTVIGKAGGEMQIFFKDAATVELDNGQIWIFGKEGWSQQTSSVKDMSVRSPSEDDKKAAQETFETGFRSFQGNEYDKALEAFEKAVGLDPGHIHALFFKAVIYDRRKEYAKSLEAYDAFLKAKPDEPTGWSNRATALYHIGQWSEALESVEKAVQLSNDPGGLHNKGNLLFMMAEYEKAIPLLEQAKKGGAKISDVLLSAQKDIARQFTEKNLPPEGWAPNYSKYLNIGELSDTKKDIPLPPDSGNRFSFKGSEEQPFHLFTNLDVWEGAIDNDPERGFLLSSGTKFKQTRLKDGRRISVVGHIEKWKAIVDKETAIVNPGGN</sequence>
<reference evidence="5 6" key="1">
    <citation type="journal article" date="2020" name="Biotechnol. Biofuels">
        <title>New insights from the biogas microbiome by comprehensive genome-resolved metagenomics of nearly 1600 species originating from multiple anaerobic digesters.</title>
        <authorList>
            <person name="Campanaro S."/>
            <person name="Treu L."/>
            <person name="Rodriguez-R L.M."/>
            <person name="Kovalovszki A."/>
            <person name="Ziels R.M."/>
            <person name="Maus I."/>
            <person name="Zhu X."/>
            <person name="Kougias P.G."/>
            <person name="Basile A."/>
            <person name="Luo G."/>
            <person name="Schluter A."/>
            <person name="Konstantinidis K.T."/>
            <person name="Angelidaki I."/>
        </authorList>
    </citation>
    <scope>NUCLEOTIDE SEQUENCE [LARGE SCALE GENOMIC DNA]</scope>
    <source>
        <strain evidence="5">AS27yjCOA_65</strain>
    </source>
</reference>
<name>A0A7X9FST2_9DELT</name>
<evidence type="ECO:0000256" key="3">
    <source>
        <dbReference type="PROSITE-ProRule" id="PRU00339"/>
    </source>
</evidence>
<evidence type="ECO:0000256" key="4">
    <source>
        <dbReference type="SAM" id="MobiDB-lite"/>
    </source>
</evidence>
<keyword evidence="2 3" id="KW-0802">TPR repeat</keyword>
<dbReference type="InterPro" id="IPR051685">
    <property type="entry name" value="Ycf3/AcsC/BcsC/TPR_MFPF"/>
</dbReference>
<evidence type="ECO:0000313" key="6">
    <source>
        <dbReference type="Proteomes" id="UP000524246"/>
    </source>
</evidence>
<feature type="region of interest" description="Disordered" evidence="4">
    <location>
        <begin position="24"/>
        <end position="62"/>
    </location>
</feature>
<protein>
    <submittedName>
        <fullName evidence="5">Tetratricopeptide repeat protein</fullName>
    </submittedName>
</protein>
<evidence type="ECO:0000256" key="2">
    <source>
        <dbReference type="ARBA" id="ARBA00022803"/>
    </source>
</evidence>
<feature type="repeat" description="TPR" evidence="3">
    <location>
        <begin position="253"/>
        <end position="286"/>
    </location>
</feature>
<dbReference type="EMBL" id="JAAZON010000450">
    <property type="protein sequence ID" value="NMC63481.1"/>
    <property type="molecule type" value="Genomic_DNA"/>
</dbReference>
<feature type="repeat" description="TPR" evidence="3">
    <location>
        <begin position="185"/>
        <end position="218"/>
    </location>
</feature>
<dbReference type="Pfam" id="PF13432">
    <property type="entry name" value="TPR_16"/>
    <property type="match status" value="1"/>
</dbReference>
<accession>A0A7X9FST2</accession>
<comment type="caution">
    <text evidence="5">The sequence shown here is derived from an EMBL/GenBank/DDBJ whole genome shotgun (WGS) entry which is preliminary data.</text>
</comment>
<dbReference type="PROSITE" id="PS50005">
    <property type="entry name" value="TPR"/>
    <property type="match status" value="2"/>
</dbReference>
<dbReference type="AlphaFoldDB" id="A0A7X9FST2"/>
<dbReference type="InterPro" id="IPR019734">
    <property type="entry name" value="TPR_rpt"/>
</dbReference>
<proteinExistence type="predicted"/>
<dbReference type="Proteomes" id="UP000524246">
    <property type="component" value="Unassembled WGS sequence"/>
</dbReference>
<dbReference type="PANTHER" id="PTHR44943">
    <property type="entry name" value="CELLULOSE SYNTHASE OPERON PROTEIN C"/>
    <property type="match status" value="1"/>
</dbReference>
<evidence type="ECO:0000313" key="5">
    <source>
        <dbReference type="EMBL" id="NMC63481.1"/>
    </source>
</evidence>
<dbReference type="Gene3D" id="1.25.40.10">
    <property type="entry name" value="Tetratricopeptide repeat domain"/>
    <property type="match status" value="1"/>
</dbReference>
<evidence type="ECO:0000256" key="1">
    <source>
        <dbReference type="ARBA" id="ARBA00022737"/>
    </source>
</evidence>
<keyword evidence="1" id="KW-0677">Repeat</keyword>
<dbReference type="PROSITE" id="PS51257">
    <property type="entry name" value="PROKAR_LIPOPROTEIN"/>
    <property type="match status" value="1"/>
</dbReference>
<dbReference type="PANTHER" id="PTHR44943:SF8">
    <property type="entry name" value="TPR REPEAT-CONTAINING PROTEIN MJ0263"/>
    <property type="match status" value="1"/>
</dbReference>
<dbReference type="SMART" id="SM00028">
    <property type="entry name" value="TPR"/>
    <property type="match status" value="3"/>
</dbReference>
<dbReference type="InterPro" id="IPR011990">
    <property type="entry name" value="TPR-like_helical_dom_sf"/>
</dbReference>
<organism evidence="5 6">
    <name type="scientific">SAR324 cluster bacterium</name>
    <dbReference type="NCBI Taxonomy" id="2024889"/>
    <lineage>
        <taxon>Bacteria</taxon>
        <taxon>Deltaproteobacteria</taxon>
        <taxon>SAR324 cluster</taxon>
    </lineage>
</organism>
<dbReference type="SUPFAM" id="SSF48452">
    <property type="entry name" value="TPR-like"/>
    <property type="match status" value="1"/>
</dbReference>
<gene>
    <name evidence="5" type="ORF">GYA55_09990</name>
</gene>